<dbReference type="Proteomes" id="UP000244173">
    <property type="component" value="Chromosome"/>
</dbReference>
<dbReference type="InterPro" id="IPR008090">
    <property type="entry name" value="Fe_iron_reduct"/>
</dbReference>
<dbReference type="GO" id="GO:0051537">
    <property type="term" value="F:2 iron, 2 sulfur cluster binding"/>
    <property type="evidence" value="ECO:0007669"/>
    <property type="project" value="InterPro"/>
</dbReference>
<dbReference type="InterPro" id="IPR022770">
    <property type="entry name" value="IucA/IucC-like_C"/>
</dbReference>
<dbReference type="Pfam" id="PF06276">
    <property type="entry name" value="FhuF"/>
    <property type="match status" value="1"/>
</dbReference>
<dbReference type="STRING" id="1122240.GCA_000620105_02825"/>
<dbReference type="EMBL" id="CP028519">
    <property type="protein sequence ID" value="AVY95830.1"/>
    <property type="molecule type" value="Genomic_DNA"/>
</dbReference>
<dbReference type="NCBIfam" id="TIGR03951">
    <property type="entry name" value="Fe_III_red_FhuF"/>
    <property type="match status" value="1"/>
</dbReference>
<accession>A0A2S0PEM1</accession>
<dbReference type="GO" id="GO:0003824">
    <property type="term" value="F:catalytic activity"/>
    <property type="evidence" value="ECO:0007669"/>
    <property type="project" value="UniProtKB-ARBA"/>
</dbReference>
<name>A0A2S0PEM1_9NEIS</name>
<gene>
    <name evidence="3" type="primary">fhuF</name>
    <name evidence="3" type="ORF">DAI18_18610</name>
</gene>
<sequence>MSPPDPRRWLTGPLAPYARCVVLEPDGASEMAVGMLRDPENIAAAMARYASRHATAPRRALVSQWLKRYLACLLIPQLALLQHGWRLPQEISALSLRMGPDGEACAFRYAYVGAPLQDDTDRWSELLFDHLAPLIAALASHGRLAPRVLWNNLGNLLDAIFSRLPSSSEADRLFLLEAGHWLLPDGSGNTLRNPMRYPVRHIAPLLPEVRTTPTRLRRLCCLRHEIPGMVYCASCPHLEHLDRTELHALLEHWQRQD</sequence>
<proteinExistence type="predicted"/>
<dbReference type="RefSeq" id="WP_084300179.1">
    <property type="nucleotide sequence ID" value="NZ_CP028519.1"/>
</dbReference>
<keyword evidence="4" id="KW-1185">Reference proteome</keyword>
<feature type="domain" description="Aerobactin siderophore biosynthesis IucA/IucC-like C-terminal" evidence="1">
    <location>
        <begin position="63"/>
        <end position="191"/>
    </location>
</feature>
<reference evidence="3 4" key="1">
    <citation type="submission" date="2018-04" db="EMBL/GenBank/DDBJ databases">
        <title>Denitrifier Microvirgula.</title>
        <authorList>
            <person name="Anderson E."/>
            <person name="Jang J."/>
            <person name="Ishii S."/>
        </authorList>
    </citation>
    <scope>NUCLEOTIDE SEQUENCE [LARGE SCALE GENOMIC DNA]</scope>
    <source>
        <strain evidence="3 4">BE2.4</strain>
    </source>
</reference>
<dbReference type="KEGG" id="maer:DAI18_18610"/>
<organism evidence="3 4">
    <name type="scientific">Microvirgula aerodenitrificans</name>
    <dbReference type="NCBI Taxonomy" id="57480"/>
    <lineage>
        <taxon>Bacteria</taxon>
        <taxon>Pseudomonadati</taxon>
        <taxon>Pseudomonadota</taxon>
        <taxon>Betaproteobacteria</taxon>
        <taxon>Neisseriales</taxon>
        <taxon>Aquaspirillaceae</taxon>
        <taxon>Microvirgula</taxon>
    </lineage>
</organism>
<dbReference type="Pfam" id="PF11575">
    <property type="entry name" value="FhuF_C"/>
    <property type="match status" value="1"/>
</dbReference>
<dbReference type="OrthoDB" id="8993954at2"/>
<feature type="domain" description="Ferric siderophore reductase C-terminal" evidence="2">
    <location>
        <begin position="217"/>
        <end position="237"/>
    </location>
</feature>
<protein>
    <submittedName>
        <fullName evidence="3">Siderophore-iron reductase FhuF</fullName>
    </submittedName>
</protein>
<dbReference type="InterPro" id="IPR024726">
    <property type="entry name" value="FhuF_C"/>
</dbReference>
<evidence type="ECO:0000259" key="1">
    <source>
        <dbReference type="Pfam" id="PF06276"/>
    </source>
</evidence>
<evidence type="ECO:0000313" key="3">
    <source>
        <dbReference type="EMBL" id="AVY95830.1"/>
    </source>
</evidence>
<evidence type="ECO:0000259" key="2">
    <source>
        <dbReference type="Pfam" id="PF11575"/>
    </source>
</evidence>
<evidence type="ECO:0000313" key="4">
    <source>
        <dbReference type="Proteomes" id="UP000244173"/>
    </source>
</evidence>
<dbReference type="AlphaFoldDB" id="A0A2S0PEM1"/>